<dbReference type="AlphaFoldDB" id="A0A7H1J4K6"/>
<sequence length="156" mass="17914">MDNGLKALLMQKIESKITALESYINGSSIDFSIPTKFSLNWFVTLSEGRYERFSKSSRAIKGGTALNKRILGLLNECEARRKKGDLKVQSNDKELQGVIKKLKVELENTKKERDAQAEENTELRRQLIDVKRKNQIFQAQIRDQNTNRKIISLEGK</sequence>
<dbReference type="KEGG" id="mard:IBG28_17410"/>
<organism evidence="2 3">
    <name type="scientific">Marinomonas arctica</name>
    <dbReference type="NCBI Taxonomy" id="383750"/>
    <lineage>
        <taxon>Bacteria</taxon>
        <taxon>Pseudomonadati</taxon>
        <taxon>Pseudomonadota</taxon>
        <taxon>Gammaproteobacteria</taxon>
        <taxon>Oceanospirillales</taxon>
        <taxon>Oceanospirillaceae</taxon>
        <taxon>Marinomonas</taxon>
    </lineage>
</organism>
<protein>
    <submittedName>
        <fullName evidence="2">Uncharacterized protein</fullName>
    </submittedName>
</protein>
<dbReference type="Proteomes" id="UP000516370">
    <property type="component" value="Chromosome"/>
</dbReference>
<accession>A0A7H1J4K6</accession>
<keyword evidence="3" id="KW-1185">Reference proteome</keyword>
<feature type="coiled-coil region" evidence="1">
    <location>
        <begin position="92"/>
        <end position="140"/>
    </location>
</feature>
<dbReference type="OrthoDB" id="6106096at2"/>
<evidence type="ECO:0000313" key="3">
    <source>
        <dbReference type="Proteomes" id="UP000516370"/>
    </source>
</evidence>
<keyword evidence="1" id="KW-0175">Coiled coil</keyword>
<proteinExistence type="predicted"/>
<reference evidence="2 3" key="1">
    <citation type="submission" date="2020-09" db="EMBL/GenBank/DDBJ databases">
        <title>Complete genome sequence of an Arctic sea ice bacterium Marinomonas arctica BSI20414.</title>
        <authorList>
            <person name="Liao L."/>
            <person name="Chen B."/>
        </authorList>
    </citation>
    <scope>NUCLEOTIDE SEQUENCE [LARGE SCALE GENOMIC DNA]</scope>
    <source>
        <strain evidence="2 3">BSI20414</strain>
    </source>
</reference>
<dbReference type="EMBL" id="CP061081">
    <property type="protein sequence ID" value="QNT05422.1"/>
    <property type="molecule type" value="Genomic_DNA"/>
</dbReference>
<dbReference type="RefSeq" id="WP_111609075.1">
    <property type="nucleotide sequence ID" value="NZ_BMLJ01000013.1"/>
</dbReference>
<gene>
    <name evidence="2" type="ORF">IBG28_17410</name>
</gene>
<evidence type="ECO:0000313" key="2">
    <source>
        <dbReference type="EMBL" id="QNT05422.1"/>
    </source>
</evidence>
<evidence type="ECO:0000256" key="1">
    <source>
        <dbReference type="SAM" id="Coils"/>
    </source>
</evidence>
<name>A0A7H1J4K6_9GAMM</name>